<feature type="transmembrane region" description="Helical" evidence="1">
    <location>
        <begin position="119"/>
        <end position="137"/>
    </location>
</feature>
<name>A0AAN4UTZ2_9RHOB</name>
<dbReference type="Proteomes" id="UP000199541">
    <property type="component" value="Unassembled WGS sequence"/>
</dbReference>
<comment type="caution">
    <text evidence="2">The sequence shown here is derived from an EMBL/GenBank/DDBJ whole genome shotgun (WGS) entry which is preliminary data.</text>
</comment>
<sequence length="456" mass="51320">MAEFWIRLLILLSVGTGLAVTLRLADRRFQQAQKLVFRFTIFSYSLTYFLGICMIFLLENTAFSLYFSKVVFFTRGSVNFRIFFLSLIPFVCLLAVAWLPRIRLRRAGTPKARRQWSSFAVTFLTAGMTLFTCAGFVGGDFPMLLGNTLSFGNISGIGALYQLRFQATSQLHTIEAGIMYGTLPALMTGLLLYEGRYVPIMRVFAAVTGLAVVIMNLGLFQVAPLMTIVLLYVMTRALISDWSVFNWRNVAIGSAFLTVYSAYSLIKSSGGGISFFSTLFDIMMRMPVAGPYLVQMKLENPGTVNSATYLPQALGYYMFPEIAASNSHISMPQPSFMVSWFYDGTMMSAVLMFLALLLPFWFARFLMSSISARNVGQPTFPQTTLVYSLFHYIYYLFQTSHFETFVSSYSVIFPLMPAAVYLALSLLLKPRKAFRGRPRSLLQGTLIHETTAHQVR</sequence>
<evidence type="ECO:0000256" key="1">
    <source>
        <dbReference type="SAM" id="Phobius"/>
    </source>
</evidence>
<feature type="transmembrane region" description="Helical" evidence="1">
    <location>
        <begin position="379"/>
        <end position="397"/>
    </location>
</feature>
<evidence type="ECO:0000313" key="3">
    <source>
        <dbReference type="EMBL" id="SDX57203.1"/>
    </source>
</evidence>
<reference evidence="2" key="3">
    <citation type="submission" date="2023-06" db="EMBL/GenBank/DDBJ databases">
        <authorList>
            <person name="Sun Q."/>
            <person name="Zhou Y."/>
        </authorList>
    </citation>
    <scope>NUCLEOTIDE SEQUENCE</scope>
    <source>
        <strain evidence="2">CGMCC 1.10859</strain>
    </source>
</reference>
<keyword evidence="1" id="KW-1133">Transmembrane helix</keyword>
<feature type="transmembrane region" description="Helical" evidence="1">
    <location>
        <begin position="245"/>
        <end position="266"/>
    </location>
</feature>
<protein>
    <submittedName>
        <fullName evidence="2">Uncharacterized protein</fullName>
    </submittedName>
</protein>
<feature type="transmembrane region" description="Helical" evidence="1">
    <location>
        <begin position="173"/>
        <end position="193"/>
    </location>
</feature>
<dbReference type="EMBL" id="BNAB01000017">
    <property type="protein sequence ID" value="GHE04522.1"/>
    <property type="molecule type" value="Genomic_DNA"/>
</dbReference>
<feature type="transmembrane region" description="Helical" evidence="1">
    <location>
        <begin position="36"/>
        <end position="58"/>
    </location>
</feature>
<dbReference type="Proteomes" id="UP000634647">
    <property type="component" value="Unassembled WGS sequence"/>
</dbReference>
<keyword evidence="1" id="KW-0812">Transmembrane</keyword>
<feature type="transmembrane region" description="Helical" evidence="1">
    <location>
        <begin position="346"/>
        <end position="367"/>
    </location>
</feature>
<organism evidence="2 5">
    <name type="scientific">Allgaiera indica</name>
    <dbReference type="NCBI Taxonomy" id="765699"/>
    <lineage>
        <taxon>Bacteria</taxon>
        <taxon>Pseudomonadati</taxon>
        <taxon>Pseudomonadota</taxon>
        <taxon>Alphaproteobacteria</taxon>
        <taxon>Rhodobacterales</taxon>
        <taxon>Paracoccaceae</taxon>
        <taxon>Allgaiera</taxon>
    </lineage>
</organism>
<dbReference type="AlphaFoldDB" id="A0AAN4UTZ2"/>
<evidence type="ECO:0000313" key="4">
    <source>
        <dbReference type="Proteomes" id="UP000199541"/>
    </source>
</evidence>
<dbReference type="RefSeq" id="WP_035838615.1">
    <property type="nucleotide sequence ID" value="NZ_BNAB01000017.1"/>
</dbReference>
<feature type="transmembrane region" description="Helical" evidence="1">
    <location>
        <begin position="78"/>
        <end position="99"/>
    </location>
</feature>
<feature type="transmembrane region" description="Helical" evidence="1">
    <location>
        <begin position="409"/>
        <end position="428"/>
    </location>
</feature>
<feature type="transmembrane region" description="Helical" evidence="1">
    <location>
        <begin position="6"/>
        <end position="24"/>
    </location>
</feature>
<feature type="transmembrane region" description="Helical" evidence="1">
    <location>
        <begin position="205"/>
        <end position="233"/>
    </location>
</feature>
<keyword evidence="4" id="KW-1185">Reference proteome</keyword>
<dbReference type="EMBL" id="FNOB01000020">
    <property type="protein sequence ID" value="SDX57203.1"/>
    <property type="molecule type" value="Genomic_DNA"/>
</dbReference>
<evidence type="ECO:0000313" key="2">
    <source>
        <dbReference type="EMBL" id="GHE04522.1"/>
    </source>
</evidence>
<gene>
    <name evidence="2" type="ORF">GCM10008024_31990</name>
    <name evidence="3" type="ORF">SAMN05444006_12035</name>
</gene>
<proteinExistence type="predicted"/>
<reference evidence="2" key="1">
    <citation type="journal article" date="2014" name="Int. J. Syst. Evol. Microbiol.">
        <title>Complete genome sequence of Corynebacterium casei LMG S-19264T (=DSM 44701T), isolated from a smear-ripened cheese.</title>
        <authorList>
            <consortium name="US DOE Joint Genome Institute (JGI-PGF)"/>
            <person name="Walter F."/>
            <person name="Albersmeier A."/>
            <person name="Kalinowski J."/>
            <person name="Ruckert C."/>
        </authorList>
    </citation>
    <scope>NUCLEOTIDE SEQUENCE</scope>
    <source>
        <strain evidence="2">CGMCC 1.10859</strain>
    </source>
</reference>
<feature type="transmembrane region" description="Helical" evidence="1">
    <location>
        <begin position="143"/>
        <end position="161"/>
    </location>
</feature>
<keyword evidence="1" id="KW-0472">Membrane</keyword>
<accession>A0AAN4UTZ2</accession>
<evidence type="ECO:0000313" key="5">
    <source>
        <dbReference type="Proteomes" id="UP000634647"/>
    </source>
</evidence>
<reference evidence="3 4" key="2">
    <citation type="submission" date="2016-10" db="EMBL/GenBank/DDBJ databases">
        <authorList>
            <person name="Varghese N."/>
            <person name="Submissions S."/>
        </authorList>
    </citation>
    <scope>NUCLEOTIDE SEQUENCE [LARGE SCALE GENOMIC DNA]</scope>
    <source>
        <strain evidence="3 4">DSM 24802</strain>
    </source>
</reference>